<comment type="similarity">
    <text evidence="1">Belongs to the glycosyltransferase 28 family.</text>
</comment>
<dbReference type="InterPro" id="IPR048284">
    <property type="entry name" value="EryCIII-like_N"/>
</dbReference>
<keyword evidence="2" id="KW-0328">Glycosyltransferase</keyword>
<feature type="domain" description="Erythromycin biosynthesis protein CIII-like C-terminal" evidence="4">
    <location>
        <begin position="199"/>
        <end position="334"/>
    </location>
</feature>
<evidence type="ECO:0000259" key="5">
    <source>
        <dbReference type="Pfam" id="PF21036"/>
    </source>
</evidence>
<dbReference type="EMBL" id="AP012319">
    <property type="protein sequence ID" value="BAL89488.1"/>
    <property type="molecule type" value="Genomic_DNA"/>
</dbReference>
<keyword evidence="3 6" id="KW-0808">Transferase</keyword>
<dbReference type="Pfam" id="PF06722">
    <property type="entry name" value="EryCIII-like_C"/>
    <property type="match status" value="1"/>
</dbReference>
<evidence type="ECO:0000313" key="6">
    <source>
        <dbReference type="EMBL" id="BAL89488.1"/>
    </source>
</evidence>
<evidence type="ECO:0000256" key="2">
    <source>
        <dbReference type="ARBA" id="ARBA00022676"/>
    </source>
</evidence>
<dbReference type="PATRIC" id="fig|512565.3.peg.4252"/>
<evidence type="ECO:0000256" key="3">
    <source>
        <dbReference type="ARBA" id="ARBA00022679"/>
    </source>
</evidence>
<dbReference type="GO" id="GO:0016758">
    <property type="term" value="F:hexosyltransferase activity"/>
    <property type="evidence" value="ECO:0007669"/>
    <property type="project" value="UniProtKB-ARBA"/>
</dbReference>
<dbReference type="GO" id="GO:0008194">
    <property type="term" value="F:UDP-glycosyltransferase activity"/>
    <property type="evidence" value="ECO:0007669"/>
    <property type="project" value="InterPro"/>
</dbReference>
<evidence type="ECO:0000259" key="4">
    <source>
        <dbReference type="Pfam" id="PF06722"/>
    </source>
</evidence>
<gene>
    <name evidence="6" type="ordered locus">AMIS_42680</name>
</gene>
<dbReference type="STRING" id="512565.AMIS_42680"/>
<protein>
    <submittedName>
        <fullName evidence="6">Putative glycosyltransferase</fullName>
    </submittedName>
</protein>
<keyword evidence="7" id="KW-1185">Reference proteome</keyword>
<dbReference type="SUPFAM" id="SSF53756">
    <property type="entry name" value="UDP-Glycosyltransferase/glycogen phosphorylase"/>
    <property type="match status" value="1"/>
</dbReference>
<dbReference type="KEGG" id="ams:AMIS_42680"/>
<accession>I0H901</accession>
<reference evidence="6 7" key="1">
    <citation type="submission" date="2012-02" db="EMBL/GenBank/DDBJ databases">
        <title>Complete genome sequence of Actinoplanes missouriensis 431 (= NBRC 102363).</title>
        <authorList>
            <person name="Ohnishi Y."/>
            <person name="Ishikawa J."/>
            <person name="Sekine M."/>
            <person name="Hosoyama A."/>
            <person name="Harada T."/>
            <person name="Narita H."/>
            <person name="Hata T."/>
            <person name="Konno Y."/>
            <person name="Tutikane K."/>
            <person name="Fujita N."/>
            <person name="Horinouchi S."/>
            <person name="Hayakawa M."/>
        </authorList>
    </citation>
    <scope>NUCLEOTIDE SEQUENCE [LARGE SCALE GENOMIC DNA]</scope>
    <source>
        <strain evidence="7">ATCC 14538 / DSM 43046 / CBS 188.64 / JCM 3121 / NBRC 102363 / NCIMB 12654 / NRRL B-3342 / UNCC 431</strain>
    </source>
</reference>
<proteinExistence type="inferred from homology"/>
<dbReference type="Gene3D" id="3.40.50.2000">
    <property type="entry name" value="Glycogen Phosphorylase B"/>
    <property type="match status" value="2"/>
</dbReference>
<dbReference type="Pfam" id="PF21036">
    <property type="entry name" value="EryCIII-like_N"/>
    <property type="match status" value="1"/>
</dbReference>
<dbReference type="eggNOG" id="COG1819">
    <property type="taxonomic scope" value="Bacteria"/>
</dbReference>
<sequence>MFPLVPTAASLRKAGHEVLVATAAEALKVPLPTHDIAPGFRFGPVAAGAMLRHPLRIRAELSGTAGTEMVGALFGAVNRRLLPGLRTLVREWRPDLIIHEPLAAAAATLGVPTVLHENSLYAGPPLVTATAGDVPPPVATITIAPPSVAGPRAGLPMRAVPHGLDDALPGWLTEPSPRPRVLVSRSTVTQPGPERLMSRVIAAAASIDADFVLVRPDARAAAQTLPPTVRVTEWLPLSPAMAVSSAIIHHGGAGTVLAALHAGIPQLVVRGAGDRRHNAELVAARGAGIAVDGRQVGPEVISRLLTDASLASAAREVSAEIAAMPHPDEVVADLPGL</sequence>
<dbReference type="PANTHER" id="PTHR48050:SF13">
    <property type="entry name" value="STEROL 3-BETA-GLUCOSYLTRANSFERASE UGT80A2"/>
    <property type="match status" value="1"/>
</dbReference>
<dbReference type="InterPro" id="IPR002213">
    <property type="entry name" value="UDP_glucos_trans"/>
</dbReference>
<feature type="domain" description="Erythromycin biosynthesis protein CIII-like N-terminal" evidence="5">
    <location>
        <begin position="10"/>
        <end position="116"/>
    </location>
</feature>
<dbReference type="CDD" id="cd03784">
    <property type="entry name" value="GT1_Gtf-like"/>
    <property type="match status" value="1"/>
</dbReference>
<evidence type="ECO:0000256" key="1">
    <source>
        <dbReference type="ARBA" id="ARBA00006962"/>
    </source>
</evidence>
<dbReference type="Proteomes" id="UP000007882">
    <property type="component" value="Chromosome"/>
</dbReference>
<dbReference type="InterPro" id="IPR010610">
    <property type="entry name" value="EryCIII-like_C"/>
</dbReference>
<dbReference type="GO" id="GO:0017000">
    <property type="term" value="P:antibiotic biosynthetic process"/>
    <property type="evidence" value="ECO:0007669"/>
    <property type="project" value="UniProtKB-ARBA"/>
</dbReference>
<dbReference type="AlphaFoldDB" id="I0H901"/>
<organism evidence="6 7">
    <name type="scientific">Actinoplanes missouriensis (strain ATCC 14538 / DSM 43046 / CBS 188.64 / JCM 3121 / NBRC 102363 / NCIMB 12654 / NRRL B-3342 / UNCC 431)</name>
    <dbReference type="NCBI Taxonomy" id="512565"/>
    <lineage>
        <taxon>Bacteria</taxon>
        <taxon>Bacillati</taxon>
        <taxon>Actinomycetota</taxon>
        <taxon>Actinomycetes</taxon>
        <taxon>Micromonosporales</taxon>
        <taxon>Micromonosporaceae</taxon>
        <taxon>Actinoplanes</taxon>
    </lineage>
</organism>
<name>I0H901_ACTM4</name>
<dbReference type="HOGENOM" id="CLU_000537_7_4_11"/>
<evidence type="ECO:0000313" key="7">
    <source>
        <dbReference type="Proteomes" id="UP000007882"/>
    </source>
</evidence>
<dbReference type="InterPro" id="IPR050426">
    <property type="entry name" value="Glycosyltransferase_28"/>
</dbReference>
<dbReference type="PANTHER" id="PTHR48050">
    <property type="entry name" value="STEROL 3-BETA-GLUCOSYLTRANSFERASE"/>
    <property type="match status" value="1"/>
</dbReference>